<keyword evidence="10" id="KW-1185">Reference proteome</keyword>
<dbReference type="GO" id="GO:0009251">
    <property type="term" value="P:glucan catabolic process"/>
    <property type="evidence" value="ECO:0007669"/>
    <property type="project" value="TreeGrafter"/>
</dbReference>
<evidence type="ECO:0000256" key="5">
    <source>
        <dbReference type="ARBA" id="ARBA00022801"/>
    </source>
</evidence>
<dbReference type="Gene3D" id="3.20.20.300">
    <property type="entry name" value="Glycoside hydrolase, family 3, N-terminal domain"/>
    <property type="match status" value="1"/>
</dbReference>
<dbReference type="InterPro" id="IPR019800">
    <property type="entry name" value="Glyco_hydro_3_AS"/>
</dbReference>
<dbReference type="Gene3D" id="3.40.50.1700">
    <property type="entry name" value="Glycoside hydrolase family 3 C-terminal domain"/>
    <property type="match status" value="1"/>
</dbReference>
<dbReference type="InterPro" id="IPR051915">
    <property type="entry name" value="Cellulose_Degrad_GH3"/>
</dbReference>
<dbReference type="STRING" id="1267423.SAMN05216290_1825"/>
<dbReference type="SUPFAM" id="SSF51445">
    <property type="entry name" value="(Trans)glycosidases"/>
    <property type="match status" value="1"/>
</dbReference>
<dbReference type="Gene3D" id="2.60.40.10">
    <property type="entry name" value="Immunoglobulins"/>
    <property type="match status" value="1"/>
</dbReference>
<accession>A0A1I0PY33</accession>
<comment type="catalytic activity">
    <reaction evidence="1">
        <text>Hydrolysis of terminal, non-reducing beta-D-glucosyl residues with release of beta-D-glucose.</text>
        <dbReference type="EC" id="3.2.1.21"/>
    </reaction>
</comment>
<dbReference type="PRINTS" id="PR00133">
    <property type="entry name" value="GLHYDRLASE3"/>
</dbReference>
<dbReference type="FunFam" id="3.20.20.300:FF:000005">
    <property type="entry name" value="Periplasmic beta-glucosidase"/>
    <property type="match status" value="1"/>
</dbReference>
<dbReference type="NCBIfam" id="NF011678">
    <property type="entry name" value="PRK15098.1"/>
    <property type="match status" value="1"/>
</dbReference>
<reference evidence="10" key="1">
    <citation type="submission" date="2016-10" db="EMBL/GenBank/DDBJ databases">
        <authorList>
            <person name="Varghese N."/>
            <person name="Submissions S."/>
        </authorList>
    </citation>
    <scope>NUCLEOTIDE SEQUENCE [LARGE SCALE GENOMIC DNA]</scope>
    <source>
        <strain evidence="10">CGMCC 1.12402</strain>
    </source>
</reference>
<dbReference type="SUPFAM" id="SSF52279">
    <property type="entry name" value="Beta-D-glucan exohydrolase, C-terminal domain"/>
    <property type="match status" value="1"/>
</dbReference>
<evidence type="ECO:0000256" key="2">
    <source>
        <dbReference type="ARBA" id="ARBA00005336"/>
    </source>
</evidence>
<evidence type="ECO:0000256" key="3">
    <source>
        <dbReference type="ARBA" id="ARBA00012744"/>
    </source>
</evidence>
<dbReference type="InterPro" id="IPR001764">
    <property type="entry name" value="Glyco_hydro_3_N"/>
</dbReference>
<proteinExistence type="inferred from homology"/>
<evidence type="ECO:0000313" key="10">
    <source>
        <dbReference type="Proteomes" id="UP000199437"/>
    </source>
</evidence>
<evidence type="ECO:0000256" key="1">
    <source>
        <dbReference type="ARBA" id="ARBA00000448"/>
    </source>
</evidence>
<evidence type="ECO:0000256" key="7">
    <source>
        <dbReference type="RuleBase" id="RU361161"/>
    </source>
</evidence>
<dbReference type="InterPro" id="IPR036881">
    <property type="entry name" value="Glyco_hydro_3_C_sf"/>
</dbReference>
<dbReference type="PROSITE" id="PS00775">
    <property type="entry name" value="GLYCOSYL_HYDROL_F3"/>
    <property type="match status" value="1"/>
</dbReference>
<evidence type="ECO:0000256" key="6">
    <source>
        <dbReference type="ARBA" id="ARBA00023295"/>
    </source>
</evidence>
<dbReference type="Pfam" id="PF01915">
    <property type="entry name" value="Glyco_hydro_3_C"/>
    <property type="match status" value="1"/>
</dbReference>
<dbReference type="InterPro" id="IPR002772">
    <property type="entry name" value="Glyco_hydro_3_C"/>
</dbReference>
<dbReference type="InterPro" id="IPR036962">
    <property type="entry name" value="Glyco_hydro_3_N_sf"/>
</dbReference>
<comment type="similarity">
    <text evidence="2 7">Belongs to the glycosyl hydrolase 3 family.</text>
</comment>
<evidence type="ECO:0000256" key="4">
    <source>
        <dbReference type="ARBA" id="ARBA00022729"/>
    </source>
</evidence>
<gene>
    <name evidence="9" type="ORF">SAMN05216290_1825</name>
</gene>
<dbReference type="Pfam" id="PF00933">
    <property type="entry name" value="Glyco_hydro_3"/>
    <property type="match status" value="1"/>
</dbReference>
<sequence>MLVAMLGLGWGFMNNDPKPKVEDEKMNEFIDSLINEMTIEEKAGQLTLYTSGWDVTGPVLRDDYMDELRAGRAGNLFNAHTVDYAINLQKIAVEETRLGIPLLFGLDVIHGYKTTFPIPLAEAASWDLEVIEKTAHLYSKEAASAGINWTYNPMVDIARDPRWGRIAEGSGEDPYLGGLIGAAKVRGIQGMDLSDPTTILACVKHFAAYGASQAGRDYHTVDMSDRELRQNYLPPYKVALDAGATTVMTSFNEVDGVPASGNKYLMTEILRNEWGFDGFVVTDYTSINEMVPHGVVANLKEAAELAFNAGVQMDMQGGVYSQYIPELIAEGKIKEATLDEYVRQVLEMKYKLGLFEDPYRYLNKEREQKTLYSKELMDHALLAAKESIVLLKNEPAKGQSEQLLPLKKSLKSVALIGPLADNQKDMLGTWHVAGDETKVVTLIDGIKQTAPNVKINYARGADFNGDDRSGFAEAITAAKKSDVVIMAIGEDYTQSGEAASRSEIGLPGPQQALIEEIHALGKPVVAVVMAGRPLTIEWIDENIPAVMNAWHLGTMSGPAIAQTLFGDHNPAGKLTITFPKNVGQIPVYYNMKNTGRPFDANNKYTSKYLDVSNEPLYPFGYGKSYTSFDYSGIELSSTNMEMNGSITVSATIKNTGKYAGKEVVQFYIRDLVGSVTRPVKELKGFEKISLAPGESKKVSFTVTVKDLEFYTRDMSYKAEPGDFKVFIGPSSAEGLEADFTLK</sequence>
<protein>
    <recommendedName>
        <fullName evidence="3">beta-glucosidase</fullName>
        <ecNumber evidence="3">3.2.1.21</ecNumber>
    </recommendedName>
</protein>
<dbReference type="EC" id="3.2.1.21" evidence="3"/>
<dbReference type="FunFam" id="3.40.50.1700:FF:000009">
    <property type="entry name" value="Periplasmic beta-glucosidase"/>
    <property type="match status" value="1"/>
</dbReference>
<dbReference type="FunFam" id="2.60.40.10:FF:000495">
    <property type="entry name" value="Periplasmic beta-glucosidase"/>
    <property type="match status" value="1"/>
</dbReference>
<keyword evidence="5 7" id="KW-0378">Hydrolase</keyword>
<dbReference type="PANTHER" id="PTHR30620">
    <property type="entry name" value="PERIPLASMIC BETA-GLUCOSIDASE-RELATED"/>
    <property type="match status" value="1"/>
</dbReference>
<name>A0A1I0PY33_9BACT</name>
<keyword evidence="4" id="KW-0732">Signal</keyword>
<dbReference type="AlphaFoldDB" id="A0A1I0PY33"/>
<keyword evidence="6 7" id="KW-0326">Glycosidase</keyword>
<organism evidence="9 10">
    <name type="scientific">Roseivirga pacifica</name>
    <dbReference type="NCBI Taxonomy" id="1267423"/>
    <lineage>
        <taxon>Bacteria</taxon>
        <taxon>Pseudomonadati</taxon>
        <taxon>Bacteroidota</taxon>
        <taxon>Cytophagia</taxon>
        <taxon>Cytophagales</taxon>
        <taxon>Roseivirgaceae</taxon>
        <taxon>Roseivirga</taxon>
    </lineage>
</organism>
<dbReference type="Pfam" id="PF14310">
    <property type="entry name" value="Fn3-like"/>
    <property type="match status" value="1"/>
</dbReference>
<evidence type="ECO:0000259" key="8">
    <source>
        <dbReference type="SMART" id="SM01217"/>
    </source>
</evidence>
<feature type="domain" description="Fibronectin type III-like" evidence="8">
    <location>
        <begin position="662"/>
        <end position="731"/>
    </location>
</feature>
<dbReference type="GO" id="GO:0008422">
    <property type="term" value="F:beta-glucosidase activity"/>
    <property type="evidence" value="ECO:0007669"/>
    <property type="project" value="UniProtKB-EC"/>
</dbReference>
<dbReference type="InterPro" id="IPR013783">
    <property type="entry name" value="Ig-like_fold"/>
</dbReference>
<dbReference type="Proteomes" id="UP000199437">
    <property type="component" value="Unassembled WGS sequence"/>
</dbReference>
<dbReference type="EMBL" id="FOIR01000002">
    <property type="protein sequence ID" value="SEW19460.1"/>
    <property type="molecule type" value="Genomic_DNA"/>
</dbReference>
<evidence type="ECO:0000313" key="9">
    <source>
        <dbReference type="EMBL" id="SEW19460.1"/>
    </source>
</evidence>
<dbReference type="InterPro" id="IPR026891">
    <property type="entry name" value="Fn3-like"/>
</dbReference>
<dbReference type="InterPro" id="IPR017853">
    <property type="entry name" value="GH"/>
</dbReference>
<dbReference type="PANTHER" id="PTHR30620:SF16">
    <property type="entry name" value="LYSOSOMAL BETA GLUCOSIDASE"/>
    <property type="match status" value="1"/>
</dbReference>
<dbReference type="SMART" id="SM01217">
    <property type="entry name" value="Fn3_like"/>
    <property type="match status" value="1"/>
</dbReference>